<proteinExistence type="evidence at transcript level"/>
<name>I3SML1_MEDTR</name>
<feature type="transmembrane region" description="Helical" evidence="1">
    <location>
        <begin position="7"/>
        <end position="28"/>
    </location>
</feature>
<sequence length="78" mass="9194">MTLSLVLLIRSLCGVFCSCFFLVSLPFWTVPSQDHLDNHQVFQQILDFYQNPSHPCLYTVLHLNIFCHHHHLVLHLHQ</sequence>
<evidence type="ECO:0008006" key="3">
    <source>
        <dbReference type="Google" id="ProtNLM"/>
    </source>
</evidence>
<dbReference type="EMBL" id="BT141709">
    <property type="protein sequence ID" value="AFK41503.1"/>
    <property type="molecule type" value="mRNA"/>
</dbReference>
<evidence type="ECO:0000256" key="1">
    <source>
        <dbReference type="SAM" id="Phobius"/>
    </source>
</evidence>
<keyword evidence="1" id="KW-0812">Transmembrane</keyword>
<reference evidence="2" key="1">
    <citation type="submission" date="2012-05" db="EMBL/GenBank/DDBJ databases">
        <authorList>
            <person name="Krishnakumar V."/>
            <person name="Cheung F."/>
            <person name="Xiao Y."/>
            <person name="Chan A."/>
            <person name="Moskal W.A."/>
            <person name="Town C.D."/>
        </authorList>
    </citation>
    <scope>NUCLEOTIDE SEQUENCE</scope>
</reference>
<organism evidence="2">
    <name type="scientific">Medicago truncatula</name>
    <name type="common">Barrel medic</name>
    <name type="synonym">Medicago tribuloides</name>
    <dbReference type="NCBI Taxonomy" id="3880"/>
    <lineage>
        <taxon>Eukaryota</taxon>
        <taxon>Viridiplantae</taxon>
        <taxon>Streptophyta</taxon>
        <taxon>Embryophyta</taxon>
        <taxon>Tracheophyta</taxon>
        <taxon>Spermatophyta</taxon>
        <taxon>Magnoliopsida</taxon>
        <taxon>eudicotyledons</taxon>
        <taxon>Gunneridae</taxon>
        <taxon>Pentapetalae</taxon>
        <taxon>rosids</taxon>
        <taxon>fabids</taxon>
        <taxon>Fabales</taxon>
        <taxon>Fabaceae</taxon>
        <taxon>Papilionoideae</taxon>
        <taxon>50 kb inversion clade</taxon>
        <taxon>NPAAA clade</taxon>
        <taxon>Hologalegina</taxon>
        <taxon>IRL clade</taxon>
        <taxon>Trifolieae</taxon>
        <taxon>Medicago</taxon>
    </lineage>
</organism>
<keyword evidence="1" id="KW-0472">Membrane</keyword>
<accession>I3SML1</accession>
<keyword evidence="1" id="KW-1133">Transmembrane helix</keyword>
<evidence type="ECO:0000313" key="2">
    <source>
        <dbReference type="EMBL" id="AFK41503.1"/>
    </source>
</evidence>
<dbReference type="AlphaFoldDB" id="I3SML1"/>
<protein>
    <recommendedName>
        <fullName evidence="3">Transmembrane protein</fullName>
    </recommendedName>
</protein>